<comment type="caution">
    <text evidence="1">The sequence shown here is derived from an EMBL/GenBank/DDBJ whole genome shotgun (WGS) entry which is preliminary data.</text>
</comment>
<dbReference type="RefSeq" id="WP_117538212.1">
    <property type="nucleotide sequence ID" value="NZ_JACOOY010000007.1"/>
</dbReference>
<accession>A0ABR7EUG8</accession>
<dbReference type="Proteomes" id="UP000647235">
    <property type="component" value="Unassembled WGS sequence"/>
</dbReference>
<evidence type="ECO:0000313" key="1">
    <source>
        <dbReference type="EMBL" id="MBC5664997.1"/>
    </source>
</evidence>
<keyword evidence="2" id="KW-1185">Reference proteome</keyword>
<name>A0ABR7EUG8_9FIRM</name>
<organism evidence="1 2">
    <name type="scientific">Dorea hominis</name>
    <dbReference type="NCBI Taxonomy" id="2763040"/>
    <lineage>
        <taxon>Bacteria</taxon>
        <taxon>Bacillati</taxon>
        <taxon>Bacillota</taxon>
        <taxon>Clostridia</taxon>
        <taxon>Lachnospirales</taxon>
        <taxon>Lachnospiraceae</taxon>
        <taxon>Dorea</taxon>
    </lineage>
</organism>
<protein>
    <submittedName>
        <fullName evidence="1">Uncharacterized protein</fullName>
    </submittedName>
</protein>
<evidence type="ECO:0000313" key="2">
    <source>
        <dbReference type="Proteomes" id="UP000647235"/>
    </source>
</evidence>
<sequence length="72" mass="8457">MIKWRREVLKGGLNKQGEEKNRVPDTAHDCPILRIGVMHEQPVSERENLSKGKLFYFFHSQFLHHKTTVISI</sequence>
<proteinExistence type="predicted"/>
<dbReference type="EMBL" id="JACOOY010000007">
    <property type="protein sequence ID" value="MBC5664997.1"/>
    <property type="molecule type" value="Genomic_DNA"/>
</dbReference>
<reference evidence="1 2" key="1">
    <citation type="submission" date="2020-08" db="EMBL/GenBank/DDBJ databases">
        <title>Genome public.</title>
        <authorList>
            <person name="Liu C."/>
            <person name="Sun Q."/>
        </authorList>
    </citation>
    <scope>NUCLEOTIDE SEQUENCE [LARGE SCALE GENOMIC DNA]</scope>
    <source>
        <strain evidence="1 2">NSJ-36</strain>
    </source>
</reference>
<gene>
    <name evidence="1" type="ORF">H8S07_06855</name>
</gene>